<dbReference type="GO" id="GO:0016757">
    <property type="term" value="F:glycosyltransferase activity"/>
    <property type="evidence" value="ECO:0007669"/>
    <property type="project" value="TreeGrafter"/>
</dbReference>
<dbReference type="PROSITE" id="PS50005">
    <property type="entry name" value="TPR"/>
    <property type="match status" value="2"/>
</dbReference>
<feature type="region of interest" description="Disordered" evidence="2">
    <location>
        <begin position="456"/>
        <end position="480"/>
    </location>
</feature>
<evidence type="ECO:0000256" key="2">
    <source>
        <dbReference type="SAM" id="MobiDB-lite"/>
    </source>
</evidence>
<sequence>MTQEFHISVTPIGGNEYLVRTERVEPGVPLAEERVFWDVEQWLKQASILMNDPLTGLLRGDNLGAISALNGDAGNQPPTSLVSLGQQLYNALFQGTIRDSWMTARGIAQHLQQVLRLRLGMKDNYLPRLPWEVMYAGDRPLATGTDVLFSRYHSSFAALSSSLQFQQVPVIQPGQPLRILMVLAAPSDQDALALRQEAQHLKEELQGNANGASGIELTILDQAGCEQLTQALEHNYYQIFHYAGHSNLGSNGGNLYLVNSKTGLTETLSGDDLAGLLANNGIRMAVFNSCRGGYTAASEGINERNLAEALVWRGIPAVLAMAERIPDDVALNLSRLFYRNLKQAYSIDLSLNRARQGLLSSYGSSQLYWALPILYLHPKYDGFLQVGHHSDELLLPDANAEPLDTLIPENELALAVGGADDDTDFLIDNPVDDFGLDDLDDTSDWETVARMVNQLSASPPVDQPVTQKAPADESLLPTGNASSRVDYSVLTQATPALKSSPAATAPAIVTSQIATETAVVADKSDDPELYQELERLLRDAGKSTAAIAAGLRAIQLTPNDPEAYRILGNALFEQGCLAEAISSYQQALKLAPNSAVVYHHLGNAFYQQGNFAEAVQSLNRAIQINPNLAAAYQKLGEALRRQNQSLGKPLQPTPVAALPADNVYDSSAWQLPPKDPVELPYTSTEPIRYLPRYGSALNRRPSLWQWVGLGAASVLLVIGGVWALRQQLPLWQKPPAEEDVITDRPLDQLSKNELMAKAIDHFNHNQLAEGQAAVEILLDRGELRAVQTVMDTVPNQKIEDPTVLFLKGRLAWQSSVRKADRDYSINDALRFWGTATDQRPSPLAQNALGFAHYTAGKPDLAGKAWFRTIELLGLQTSADAQPLPKEALTAYAGMALTLMKNAQSLPEDRRAGMYAEAIRLRQKVLKAAPQDFTPNALAQDWLWSEQAIADWRALMKL</sequence>
<evidence type="ECO:0000256" key="1">
    <source>
        <dbReference type="PROSITE-ProRule" id="PRU00339"/>
    </source>
</evidence>
<dbReference type="InterPro" id="IPR011990">
    <property type="entry name" value="TPR-like_helical_dom_sf"/>
</dbReference>
<dbReference type="Pfam" id="PF13414">
    <property type="entry name" value="TPR_11"/>
    <property type="match status" value="1"/>
</dbReference>
<dbReference type="InterPro" id="IPR019734">
    <property type="entry name" value="TPR_rpt"/>
</dbReference>
<dbReference type="PANTHER" id="PTHR44998">
    <property type="match status" value="1"/>
</dbReference>
<dbReference type="PROSITE" id="PS50293">
    <property type="entry name" value="TPR_REGION"/>
    <property type="match status" value="2"/>
</dbReference>
<feature type="repeat" description="TPR" evidence="1">
    <location>
        <begin position="595"/>
        <end position="628"/>
    </location>
</feature>
<feature type="transmembrane region" description="Helical" evidence="3">
    <location>
        <begin position="703"/>
        <end position="724"/>
    </location>
</feature>
<dbReference type="GO" id="GO:0006493">
    <property type="term" value="P:protein O-linked glycosylation"/>
    <property type="evidence" value="ECO:0007669"/>
    <property type="project" value="TreeGrafter"/>
</dbReference>
<feature type="domain" description="CHAT" evidence="4">
    <location>
        <begin position="84"/>
        <end position="374"/>
    </location>
</feature>
<dbReference type="Pfam" id="PF12770">
    <property type="entry name" value="CHAT"/>
    <property type="match status" value="1"/>
</dbReference>
<keyword evidence="3" id="KW-0812">Transmembrane</keyword>
<reference evidence="5" key="1">
    <citation type="journal article" date="2020" name="mSystems">
        <title>Genome- and Community-Level Interaction Insights into Carbon Utilization and Element Cycling Functions of Hydrothermarchaeota in Hydrothermal Sediment.</title>
        <authorList>
            <person name="Zhou Z."/>
            <person name="Liu Y."/>
            <person name="Xu W."/>
            <person name="Pan J."/>
            <person name="Luo Z.H."/>
            <person name="Li M."/>
        </authorList>
    </citation>
    <scope>NUCLEOTIDE SEQUENCE [LARGE SCALE GENOMIC DNA]</scope>
    <source>
        <strain evidence="5">SpSt-418</strain>
    </source>
</reference>
<feature type="repeat" description="TPR" evidence="1">
    <location>
        <begin position="561"/>
        <end position="594"/>
    </location>
</feature>
<keyword evidence="3" id="KW-1133">Transmembrane helix</keyword>
<evidence type="ECO:0000313" key="5">
    <source>
        <dbReference type="EMBL" id="HFM99885.1"/>
    </source>
</evidence>
<dbReference type="EMBL" id="DSRU01000277">
    <property type="protein sequence ID" value="HFM99885.1"/>
    <property type="molecule type" value="Genomic_DNA"/>
</dbReference>
<name>A0A7C3KH87_9CYAN</name>
<dbReference type="PANTHER" id="PTHR44998:SF1">
    <property type="entry name" value="UDP-N-ACETYLGLUCOSAMINE--PEPTIDE N-ACETYLGLUCOSAMINYLTRANSFERASE 110 KDA SUBUNIT"/>
    <property type="match status" value="1"/>
</dbReference>
<dbReference type="InterPro" id="IPR024983">
    <property type="entry name" value="CHAT_dom"/>
</dbReference>
<dbReference type="SUPFAM" id="SSF48452">
    <property type="entry name" value="TPR-like"/>
    <property type="match status" value="1"/>
</dbReference>
<keyword evidence="1" id="KW-0802">TPR repeat</keyword>
<evidence type="ECO:0000256" key="3">
    <source>
        <dbReference type="SAM" id="Phobius"/>
    </source>
</evidence>
<gene>
    <name evidence="5" type="ORF">ENR64_19450</name>
</gene>
<protein>
    <submittedName>
        <fullName evidence="5">CHAT domain-containing protein</fullName>
    </submittedName>
</protein>
<keyword evidence="3" id="KW-0472">Membrane</keyword>
<organism evidence="5">
    <name type="scientific">Oscillatoriales cyanobacterium SpSt-418</name>
    <dbReference type="NCBI Taxonomy" id="2282169"/>
    <lineage>
        <taxon>Bacteria</taxon>
        <taxon>Bacillati</taxon>
        <taxon>Cyanobacteriota</taxon>
        <taxon>Cyanophyceae</taxon>
        <taxon>Oscillatoriophycideae</taxon>
        <taxon>Oscillatoriales</taxon>
    </lineage>
</organism>
<evidence type="ECO:0000259" key="4">
    <source>
        <dbReference type="Pfam" id="PF12770"/>
    </source>
</evidence>
<proteinExistence type="predicted"/>
<dbReference type="AlphaFoldDB" id="A0A7C3KH87"/>
<accession>A0A7C3KH87</accession>
<dbReference type="Gene3D" id="1.25.40.10">
    <property type="entry name" value="Tetratricopeptide repeat domain"/>
    <property type="match status" value="3"/>
</dbReference>
<dbReference type="SMART" id="SM00028">
    <property type="entry name" value="TPR"/>
    <property type="match status" value="4"/>
</dbReference>
<comment type="caution">
    <text evidence="5">The sequence shown here is derived from an EMBL/GenBank/DDBJ whole genome shotgun (WGS) entry which is preliminary data.</text>
</comment>